<dbReference type="OrthoDB" id="512920at2759"/>
<dbReference type="InterPro" id="IPR058655">
    <property type="entry name" value="Mok11-14/Ags1-like"/>
</dbReference>
<dbReference type="Gene3D" id="3.20.20.80">
    <property type="entry name" value="Glycosidases"/>
    <property type="match status" value="2"/>
</dbReference>
<dbReference type="SUPFAM" id="SSF51445">
    <property type="entry name" value="(Trans)glycosidases"/>
    <property type="match status" value="1"/>
</dbReference>
<gene>
    <name evidence="1" type="primary">mok11</name>
    <name evidence="1" type="ORF">AK812_SmicGene6675</name>
</gene>
<evidence type="ECO:0000313" key="2">
    <source>
        <dbReference type="Proteomes" id="UP000186817"/>
    </source>
</evidence>
<accession>A0A1Q9EQQ8</accession>
<keyword evidence="2" id="KW-1185">Reference proteome</keyword>
<dbReference type="Proteomes" id="UP000186817">
    <property type="component" value="Unassembled WGS sequence"/>
</dbReference>
<comment type="caution">
    <text evidence="1">The sequence shown here is derived from an EMBL/GenBank/DDBJ whole genome shotgun (WGS) entry which is preliminary data.</text>
</comment>
<proteinExistence type="predicted"/>
<dbReference type="AlphaFoldDB" id="A0A1Q9EQQ8"/>
<dbReference type="PANTHER" id="PTHR47182">
    <property type="entry name" value="CELL WALL ALPHA-1,3-GLUCAN SYNTHASE AGS1-RELATED"/>
    <property type="match status" value="1"/>
</dbReference>
<sequence length="250" mass="28779">MSLRLKSSNHHQPEKYFGRWENHTYFPSPQDWRAFSIYQLLTDRFADGDPRNNELFDGGFDVRDMTFRHGGDFVGLTQKLHYIKGFNSYHQRLGSGAVKYAQLDFTTLDMRLGTLEVVMNHMANEFYFEGHAESEAPWRFHEELTMGATTADKFEAMAGIRDTDPNATYNGTLYGQFGEWVDDDGSLGDLIDYFDPWQINYGKIYGVMDDLRLEHARVQQKYIAMTKALIESADVDGYRVDTPMQADEAG</sequence>
<reference evidence="1 2" key="1">
    <citation type="submission" date="2016-02" db="EMBL/GenBank/DDBJ databases">
        <title>Genome analysis of coral dinoflagellate symbionts highlights evolutionary adaptations to a symbiotic lifestyle.</title>
        <authorList>
            <person name="Aranda M."/>
            <person name="Li Y."/>
            <person name="Liew Y.J."/>
            <person name="Baumgarten S."/>
            <person name="Simakov O."/>
            <person name="Wilson M."/>
            <person name="Piel J."/>
            <person name="Ashoor H."/>
            <person name="Bougouffa S."/>
            <person name="Bajic V.B."/>
            <person name="Ryu T."/>
            <person name="Ravasi T."/>
            <person name="Bayer T."/>
            <person name="Micklem G."/>
            <person name="Kim H."/>
            <person name="Bhak J."/>
            <person name="Lajeunesse T.C."/>
            <person name="Voolstra C.R."/>
        </authorList>
    </citation>
    <scope>NUCLEOTIDE SEQUENCE [LARGE SCALE GENOMIC DNA]</scope>
    <source>
        <strain evidence="1 2">CCMP2467</strain>
    </source>
</reference>
<name>A0A1Q9EQQ8_SYMMI</name>
<dbReference type="PANTHER" id="PTHR47182:SF3">
    <property type="entry name" value="CELL WALL ALPHA-1,3-GLUCAN SYNTHASE MOK14"/>
    <property type="match status" value="1"/>
</dbReference>
<evidence type="ECO:0000313" key="1">
    <source>
        <dbReference type="EMBL" id="OLQ09718.1"/>
    </source>
</evidence>
<protein>
    <submittedName>
        <fullName evidence="1">Cell wall alpha-1,3-glucan synthase mok11</fullName>
    </submittedName>
</protein>
<organism evidence="1 2">
    <name type="scientific">Symbiodinium microadriaticum</name>
    <name type="common">Dinoflagellate</name>
    <name type="synonym">Zooxanthella microadriatica</name>
    <dbReference type="NCBI Taxonomy" id="2951"/>
    <lineage>
        <taxon>Eukaryota</taxon>
        <taxon>Sar</taxon>
        <taxon>Alveolata</taxon>
        <taxon>Dinophyceae</taxon>
        <taxon>Suessiales</taxon>
        <taxon>Symbiodiniaceae</taxon>
        <taxon>Symbiodinium</taxon>
    </lineage>
</organism>
<dbReference type="InterPro" id="IPR017853">
    <property type="entry name" value="GH"/>
</dbReference>
<dbReference type="GO" id="GO:0047657">
    <property type="term" value="F:alpha-1,3-glucan synthase activity"/>
    <property type="evidence" value="ECO:0007669"/>
    <property type="project" value="TreeGrafter"/>
</dbReference>
<dbReference type="EMBL" id="LSRX01000092">
    <property type="protein sequence ID" value="OLQ09718.1"/>
    <property type="molecule type" value="Genomic_DNA"/>
</dbReference>